<evidence type="ECO:0000313" key="5">
    <source>
        <dbReference type="Proteomes" id="UP000095712"/>
    </source>
</evidence>
<dbReference type="OrthoDB" id="1654887at2"/>
<evidence type="ECO:0000256" key="1">
    <source>
        <dbReference type="SAM" id="Phobius"/>
    </source>
</evidence>
<dbReference type="RefSeq" id="WP_008393101.1">
    <property type="nucleotide sequence ID" value="NZ_BTHH01000044.1"/>
</dbReference>
<feature type="transmembrane region" description="Helical" evidence="1">
    <location>
        <begin position="114"/>
        <end position="134"/>
    </location>
</feature>
<reference evidence="4 5" key="1">
    <citation type="submission" date="2015-09" db="EMBL/GenBank/DDBJ databases">
        <authorList>
            <consortium name="Pathogen Informatics"/>
        </authorList>
    </citation>
    <scope>NUCLEOTIDE SEQUENCE [LARGE SCALE GENOMIC DNA]</scope>
    <source>
        <strain evidence="2 4">2789STDY5834863</strain>
        <strain evidence="3 5">2789STDY5834911</strain>
    </source>
</reference>
<organism evidence="3 5">
    <name type="scientific">Blautia wexlerae</name>
    <dbReference type="NCBI Taxonomy" id="418240"/>
    <lineage>
        <taxon>Bacteria</taxon>
        <taxon>Bacillati</taxon>
        <taxon>Bacillota</taxon>
        <taxon>Clostridia</taxon>
        <taxon>Lachnospirales</taxon>
        <taxon>Lachnospiraceae</taxon>
        <taxon>Blautia</taxon>
    </lineage>
</organism>
<evidence type="ECO:0000313" key="3">
    <source>
        <dbReference type="EMBL" id="CUQ04786.1"/>
    </source>
</evidence>
<dbReference type="GeneID" id="42787217"/>
<accession>A0A174T6U2</accession>
<dbReference type="AlphaFoldDB" id="A0A174T6U2"/>
<evidence type="ECO:0000313" key="2">
    <source>
        <dbReference type="EMBL" id="CUO71931.1"/>
    </source>
</evidence>
<name>A0A174T6U2_9FIRM</name>
<evidence type="ECO:0008006" key="6">
    <source>
        <dbReference type="Google" id="ProtNLM"/>
    </source>
</evidence>
<feature type="transmembrane region" description="Helical" evidence="1">
    <location>
        <begin position="89"/>
        <end position="108"/>
    </location>
</feature>
<keyword evidence="1" id="KW-1133">Transmembrane helix</keyword>
<feature type="transmembrane region" description="Helical" evidence="1">
    <location>
        <begin position="31"/>
        <end position="54"/>
    </location>
</feature>
<sequence length="141" mass="16569">MKKKLPFIIEIIIGIIFICFGYFVIDTDYYSTLFYAIGLGLAFASGVQLLKICYYEMPKNKEKLENINRENHINNVDERKVFLRMKAGSLVYQIMTFVYLFVAFVFALLHIEAWIIGVIFGLFLLQTFLGIVLYKHFEKHF</sequence>
<evidence type="ECO:0000313" key="4">
    <source>
        <dbReference type="Proteomes" id="UP000095431"/>
    </source>
</evidence>
<proteinExistence type="predicted"/>
<keyword evidence="1" id="KW-0812">Transmembrane</keyword>
<feature type="transmembrane region" description="Helical" evidence="1">
    <location>
        <begin position="7"/>
        <end position="25"/>
    </location>
</feature>
<dbReference type="EMBL" id="CZAW01000063">
    <property type="protein sequence ID" value="CUQ04786.1"/>
    <property type="molecule type" value="Genomic_DNA"/>
</dbReference>
<dbReference type="Proteomes" id="UP000095431">
    <property type="component" value="Unassembled WGS sequence"/>
</dbReference>
<dbReference type="Proteomes" id="UP000095712">
    <property type="component" value="Unassembled WGS sequence"/>
</dbReference>
<dbReference type="EMBL" id="CYZN01000043">
    <property type="protein sequence ID" value="CUO71931.1"/>
    <property type="molecule type" value="Genomic_DNA"/>
</dbReference>
<gene>
    <name evidence="2" type="ORF">ERS852478_03683</name>
    <name evidence="3" type="ORF">ERS852523_03748</name>
</gene>
<protein>
    <recommendedName>
        <fullName evidence="6">DUF2178 domain-containing protein</fullName>
    </recommendedName>
</protein>
<keyword evidence="1" id="KW-0472">Membrane</keyword>